<evidence type="ECO:0000313" key="3">
    <source>
        <dbReference type="EMBL" id="GGX49729.1"/>
    </source>
</evidence>
<dbReference type="SUPFAM" id="SSF53850">
    <property type="entry name" value="Periplasmic binding protein-like II"/>
    <property type="match status" value="1"/>
</dbReference>
<dbReference type="Pfam" id="PF00497">
    <property type="entry name" value="SBP_bac_3"/>
    <property type="match status" value="1"/>
</dbReference>
<sequence>MYADESYPPYSYVEYGQLKGVYPEIFQKIFSQMPAYSVRMVPVAWKRGLLLLEQGRGFALFPPYMRQEERPYMSYSDPVLTEETAVFCLSEVAAFRKRGQWPDDFAGLRIATNFGFATGGGKFEEMVSHHLLLKDEGPGNRSNILKLLHRRVDCYINDRLSVLWEMDRIYAEFPRLQKTVAIAEMGTIRRENAYLGFTNLNPAQFPFKEDFVLQFNRVLRGMRERGEIAEILLRYQRP</sequence>
<keyword evidence="1" id="KW-0732">Signal</keyword>
<evidence type="ECO:0000256" key="1">
    <source>
        <dbReference type="ARBA" id="ARBA00022729"/>
    </source>
</evidence>
<evidence type="ECO:0000259" key="2">
    <source>
        <dbReference type="Pfam" id="PF00497"/>
    </source>
</evidence>
<dbReference type="Gene3D" id="3.40.190.10">
    <property type="entry name" value="Periplasmic binding protein-like II"/>
    <property type="match status" value="2"/>
</dbReference>
<dbReference type="Proteomes" id="UP000653343">
    <property type="component" value="Unassembled WGS sequence"/>
</dbReference>
<protein>
    <submittedName>
        <fullName evidence="3">ABC transporter substrate-binding protein</fullName>
    </submittedName>
</protein>
<proteinExistence type="predicted"/>
<dbReference type="EMBL" id="BMYU01000008">
    <property type="protein sequence ID" value="GGX49729.1"/>
    <property type="molecule type" value="Genomic_DNA"/>
</dbReference>
<dbReference type="PANTHER" id="PTHR35936">
    <property type="entry name" value="MEMBRANE-BOUND LYTIC MUREIN TRANSGLYCOSYLASE F"/>
    <property type="match status" value="1"/>
</dbReference>
<dbReference type="PANTHER" id="PTHR35936:SF25">
    <property type="entry name" value="ABC TRANSPORTER SUBSTRATE-BINDING PROTEIN"/>
    <property type="match status" value="1"/>
</dbReference>
<accession>A0ABQ2Y2U8</accession>
<comment type="caution">
    <text evidence="3">The sequence shown here is derived from an EMBL/GenBank/DDBJ whole genome shotgun (WGS) entry which is preliminary data.</text>
</comment>
<reference evidence="4" key="1">
    <citation type="journal article" date="2019" name="Int. J. Syst. Evol. Microbiol.">
        <title>The Global Catalogue of Microorganisms (GCM) 10K type strain sequencing project: providing services to taxonomists for standard genome sequencing and annotation.</title>
        <authorList>
            <consortium name="The Broad Institute Genomics Platform"/>
            <consortium name="The Broad Institute Genome Sequencing Center for Infectious Disease"/>
            <person name="Wu L."/>
            <person name="Ma J."/>
        </authorList>
    </citation>
    <scope>NUCLEOTIDE SEQUENCE [LARGE SCALE GENOMIC DNA]</scope>
    <source>
        <strain evidence="4">KCTC 23917</strain>
    </source>
</reference>
<evidence type="ECO:0000313" key="4">
    <source>
        <dbReference type="Proteomes" id="UP000653343"/>
    </source>
</evidence>
<keyword evidence="4" id="KW-1185">Reference proteome</keyword>
<gene>
    <name evidence="3" type="ORF">GCM10010946_30580</name>
</gene>
<name>A0ABQ2Y2U8_9BURK</name>
<feature type="domain" description="Solute-binding protein family 3/N-terminal" evidence="2">
    <location>
        <begin position="3"/>
        <end position="235"/>
    </location>
</feature>
<organism evidence="3 4">
    <name type="scientific">Undibacterium squillarum</name>
    <dbReference type="NCBI Taxonomy" id="1131567"/>
    <lineage>
        <taxon>Bacteria</taxon>
        <taxon>Pseudomonadati</taxon>
        <taxon>Pseudomonadota</taxon>
        <taxon>Betaproteobacteria</taxon>
        <taxon>Burkholderiales</taxon>
        <taxon>Oxalobacteraceae</taxon>
        <taxon>Undibacterium</taxon>
    </lineage>
</organism>
<dbReference type="InterPro" id="IPR001638">
    <property type="entry name" value="Solute-binding_3/MltF_N"/>
</dbReference>